<accession>A0A939MCF3</accession>
<sequence length="96" mass="10638">MLTGFETYILNRINDGSAGSGLIDTLPFHVAVAARELFGAVASFERACIPEGGRVVFNIKANDYRLIAIVQYRDGVLILRFFGNHEDYEKVNAETV</sequence>
<dbReference type="Pfam" id="PF09907">
    <property type="entry name" value="HigB_toxin"/>
    <property type="match status" value="1"/>
</dbReference>
<organism evidence="1">
    <name type="scientific">Bradyrhizobium barranii subsp. barranii</name>
    <dbReference type="NCBI Taxonomy" id="2823807"/>
    <lineage>
        <taxon>Bacteria</taxon>
        <taxon>Pseudomonadati</taxon>
        <taxon>Pseudomonadota</taxon>
        <taxon>Alphaproteobacteria</taxon>
        <taxon>Hyphomicrobiales</taxon>
        <taxon>Nitrobacteraceae</taxon>
        <taxon>Bradyrhizobium</taxon>
        <taxon>Bradyrhizobium barranii</taxon>
    </lineage>
</organism>
<dbReference type="AlphaFoldDB" id="A0A939MCF3"/>
<name>A0A939MCF3_9BRAD</name>
<evidence type="ECO:0000313" key="1">
    <source>
        <dbReference type="EMBL" id="MBO1867282.1"/>
    </source>
</evidence>
<dbReference type="InterPro" id="IPR018669">
    <property type="entry name" value="Toxin_HigB"/>
</dbReference>
<dbReference type="GO" id="GO:0003723">
    <property type="term" value="F:RNA binding"/>
    <property type="evidence" value="ECO:0007669"/>
    <property type="project" value="InterPro"/>
</dbReference>
<comment type="caution">
    <text evidence="1">The sequence shown here is derived from an EMBL/GenBank/DDBJ whole genome shotgun (WGS) entry which is preliminary data.</text>
</comment>
<dbReference type="GO" id="GO:0110001">
    <property type="term" value="C:toxin-antitoxin complex"/>
    <property type="evidence" value="ECO:0007669"/>
    <property type="project" value="InterPro"/>
</dbReference>
<protein>
    <submittedName>
        <fullName evidence="1">Type II toxin-antitoxin system HigB family toxin</fullName>
    </submittedName>
</protein>
<dbReference type="GO" id="GO:0004519">
    <property type="term" value="F:endonuclease activity"/>
    <property type="evidence" value="ECO:0007669"/>
    <property type="project" value="InterPro"/>
</dbReference>
<proteinExistence type="predicted"/>
<reference evidence="1" key="1">
    <citation type="submission" date="2021-03" db="EMBL/GenBank/DDBJ databases">
        <title>Whole Genome Sequence of Bradyrhizobium sp. Strain 144S4.</title>
        <authorList>
            <person name="Bromfield E.S.P."/>
            <person name="Cloutier S."/>
        </authorList>
    </citation>
    <scope>NUCLEOTIDE SEQUENCE [LARGE SCALE GENOMIC DNA]</scope>
    <source>
        <strain evidence="1">144S4</strain>
    </source>
</reference>
<dbReference type="EMBL" id="JAGEMI010000001">
    <property type="protein sequence ID" value="MBO1867282.1"/>
    <property type="molecule type" value="Genomic_DNA"/>
</dbReference>
<gene>
    <name evidence="1" type="ORF">J4G43_42280</name>
</gene>